<dbReference type="SUPFAM" id="SSF51126">
    <property type="entry name" value="Pectin lyase-like"/>
    <property type="match status" value="1"/>
</dbReference>
<evidence type="ECO:0000256" key="5">
    <source>
        <dbReference type="SAM" id="SignalP"/>
    </source>
</evidence>
<dbReference type="SMART" id="SM00710">
    <property type="entry name" value="PbH1"/>
    <property type="match status" value="7"/>
</dbReference>
<dbReference type="InterPro" id="IPR000743">
    <property type="entry name" value="Glyco_hydro_28"/>
</dbReference>
<evidence type="ECO:0000313" key="7">
    <source>
        <dbReference type="Proteomes" id="UP000230000"/>
    </source>
</evidence>
<feature type="signal peptide" evidence="5">
    <location>
        <begin position="1"/>
        <end position="19"/>
    </location>
</feature>
<evidence type="ECO:0000256" key="3">
    <source>
        <dbReference type="ARBA" id="ARBA00023295"/>
    </source>
</evidence>
<accession>A0A2M9CVG9</accession>
<evidence type="ECO:0000256" key="4">
    <source>
        <dbReference type="RuleBase" id="RU361169"/>
    </source>
</evidence>
<dbReference type="Gene3D" id="2.160.20.10">
    <property type="entry name" value="Single-stranded right-handed beta-helix, Pectin lyase-like"/>
    <property type="match status" value="1"/>
</dbReference>
<feature type="chain" id="PRO_5014954985" evidence="5">
    <location>
        <begin position="20"/>
        <end position="545"/>
    </location>
</feature>
<organism evidence="6 7">
    <name type="scientific">Thermoflavifilum aggregans</name>
    <dbReference type="NCBI Taxonomy" id="454188"/>
    <lineage>
        <taxon>Bacteria</taxon>
        <taxon>Pseudomonadati</taxon>
        <taxon>Bacteroidota</taxon>
        <taxon>Chitinophagia</taxon>
        <taxon>Chitinophagales</taxon>
        <taxon>Chitinophagaceae</taxon>
        <taxon>Thermoflavifilum</taxon>
    </lineage>
</organism>
<dbReference type="InterPro" id="IPR051801">
    <property type="entry name" value="GH28_Enzymes"/>
</dbReference>
<dbReference type="Proteomes" id="UP000230000">
    <property type="component" value="Unassembled WGS sequence"/>
</dbReference>
<keyword evidence="7" id="KW-1185">Reference proteome</keyword>
<reference evidence="6 7" key="1">
    <citation type="submission" date="2017-11" db="EMBL/GenBank/DDBJ databases">
        <title>Genomic Encyclopedia of Archaeal and Bacterial Type Strains, Phase II (KMG-II): From Individual Species to Whole Genera.</title>
        <authorList>
            <person name="Goeker M."/>
        </authorList>
    </citation>
    <scope>NUCLEOTIDE SEQUENCE [LARGE SCALE GENOMIC DNA]</scope>
    <source>
        <strain evidence="6 7">DSM 27268</strain>
    </source>
</reference>
<dbReference type="EMBL" id="PGFG01000001">
    <property type="protein sequence ID" value="PJJ75922.1"/>
    <property type="molecule type" value="Genomic_DNA"/>
</dbReference>
<keyword evidence="6" id="KW-0456">Lyase</keyword>
<protein>
    <submittedName>
        <fullName evidence="6">Pectate lyase-like protein</fullName>
    </submittedName>
</protein>
<gene>
    <name evidence="6" type="ORF">BXY57_1516</name>
</gene>
<keyword evidence="2 4" id="KW-0378">Hydrolase</keyword>
<dbReference type="GO" id="GO:0004650">
    <property type="term" value="F:polygalacturonase activity"/>
    <property type="evidence" value="ECO:0007669"/>
    <property type="project" value="InterPro"/>
</dbReference>
<dbReference type="PROSITE" id="PS00502">
    <property type="entry name" value="POLYGALACTURONASE"/>
    <property type="match status" value="1"/>
</dbReference>
<dbReference type="PANTHER" id="PTHR31339:SF9">
    <property type="entry name" value="PLASMIN AND FIBRONECTIN-BINDING PROTEIN A"/>
    <property type="match status" value="1"/>
</dbReference>
<dbReference type="RefSeq" id="WP_100314470.1">
    <property type="nucleotide sequence ID" value="NZ_PGFG01000001.1"/>
</dbReference>
<proteinExistence type="inferred from homology"/>
<dbReference type="GO" id="GO:0005975">
    <property type="term" value="P:carbohydrate metabolic process"/>
    <property type="evidence" value="ECO:0007669"/>
    <property type="project" value="InterPro"/>
</dbReference>
<evidence type="ECO:0000256" key="1">
    <source>
        <dbReference type="ARBA" id="ARBA00008834"/>
    </source>
</evidence>
<dbReference type="PANTHER" id="PTHR31339">
    <property type="entry name" value="PECTIN LYASE-RELATED"/>
    <property type="match status" value="1"/>
</dbReference>
<dbReference type="AlphaFoldDB" id="A0A2M9CVG9"/>
<dbReference type="GO" id="GO:0016829">
    <property type="term" value="F:lyase activity"/>
    <property type="evidence" value="ECO:0007669"/>
    <property type="project" value="UniProtKB-KW"/>
</dbReference>
<dbReference type="InterPro" id="IPR006626">
    <property type="entry name" value="PbH1"/>
</dbReference>
<comment type="similarity">
    <text evidence="1 4">Belongs to the glycosyl hydrolase 28 family.</text>
</comment>
<dbReference type="InterPro" id="IPR012334">
    <property type="entry name" value="Pectin_lyas_fold"/>
</dbReference>
<sequence length="545" mass="60445">MKYHLLLACLISISAVGYAQPEVHERTLADYVHTAPFPFTLWEKPDIPNRIFNIVQFGAKPDGQTLNNKFIQQAIDTCAAAGGGVVVIPPGLWLTGPIELRSHIELHLDRGAMLLFTPDHSQYPIIQPPRSSSFVVASPISGYDLEDVAITGEGIIDGSGDSWRPVKKEKLTAAQWKALLQKGGVLVDNGKIWWPSAEARDGEQYLKKLKQSGKKLTAADFLPARDYMRPYMVWLVRCKNVWIEGVTLKNSPKFALYPNYCEQVMIKDVKVNNEWWAQNGDGIDISGGKNIIIYRCTVNAGDDGICMKSSPSRYADSSAALQQVLIADCIVYHGHGGFVIGSNTDGGIRNVYVTNCNFIDTDTGIRIKSRRGSGGWVRDIYIDRIYMHNIANEAVLFDTYYEQSSASDTAAQPVTPETPHFTDFHLSDIQVSGAASAIVIRGLSEMPVERIFFTDMHMQTDRGMQLDYAKDIAFRNVEIKPATMPLVKLWNANEIDLTGLTFSSQTSAQLIISGPASKRIRIPARLPEGAVVLDHLESKQVLIRE</sequence>
<dbReference type="OrthoDB" id="9795222at2"/>
<keyword evidence="5" id="KW-0732">Signal</keyword>
<dbReference type="InterPro" id="IPR011050">
    <property type="entry name" value="Pectin_lyase_fold/virulence"/>
</dbReference>
<comment type="caution">
    <text evidence="6">The sequence shown here is derived from an EMBL/GenBank/DDBJ whole genome shotgun (WGS) entry which is preliminary data.</text>
</comment>
<dbReference type="Pfam" id="PF00295">
    <property type="entry name" value="Glyco_hydro_28"/>
    <property type="match status" value="1"/>
</dbReference>
<keyword evidence="3 4" id="KW-0326">Glycosidase</keyword>
<evidence type="ECO:0000313" key="6">
    <source>
        <dbReference type="EMBL" id="PJJ75922.1"/>
    </source>
</evidence>
<evidence type="ECO:0000256" key="2">
    <source>
        <dbReference type="ARBA" id="ARBA00022801"/>
    </source>
</evidence>
<name>A0A2M9CVG9_9BACT</name>